<reference evidence="4" key="1">
    <citation type="journal article" date="2020" name="Fungal Divers.">
        <title>Resolving the Mortierellaceae phylogeny through synthesis of multi-gene phylogenetics and phylogenomics.</title>
        <authorList>
            <person name="Vandepol N."/>
            <person name="Liber J."/>
            <person name="Desiro A."/>
            <person name="Na H."/>
            <person name="Kennedy M."/>
            <person name="Barry K."/>
            <person name="Grigoriev I.V."/>
            <person name="Miller A.N."/>
            <person name="O'Donnell K."/>
            <person name="Stajich J.E."/>
            <person name="Bonito G."/>
        </authorList>
    </citation>
    <scope>NUCLEOTIDE SEQUENCE</scope>
    <source>
        <strain evidence="4">BC1065</strain>
    </source>
</reference>
<sequence>MSTSSKVYVGNLSWHTTDDTLRAAFERSGAITDVAIMRDRDTNRSRGFGFVTFSDQAGAENAIAQFNDVEFDGRVLQVNLAVQHSGRS</sequence>
<dbReference type="Proteomes" id="UP000807716">
    <property type="component" value="Unassembled WGS sequence"/>
</dbReference>
<dbReference type="InterPro" id="IPR012677">
    <property type="entry name" value="Nucleotide-bd_a/b_plait_sf"/>
</dbReference>
<dbReference type="GO" id="GO:0003723">
    <property type="term" value="F:RNA binding"/>
    <property type="evidence" value="ECO:0007669"/>
    <property type="project" value="UniProtKB-UniRule"/>
</dbReference>
<evidence type="ECO:0000313" key="4">
    <source>
        <dbReference type="EMBL" id="KAG0251920.1"/>
    </source>
</evidence>
<dbReference type="GO" id="GO:0005634">
    <property type="term" value="C:nucleus"/>
    <property type="evidence" value="ECO:0007669"/>
    <property type="project" value="TreeGrafter"/>
</dbReference>
<keyword evidence="1 2" id="KW-0694">RNA-binding</keyword>
<dbReference type="SMART" id="SM00360">
    <property type="entry name" value="RRM"/>
    <property type="match status" value="1"/>
</dbReference>
<accession>A0A9P6PTW0</accession>
<feature type="non-terminal residue" evidence="4">
    <location>
        <position position="88"/>
    </location>
</feature>
<keyword evidence="5" id="KW-1185">Reference proteome</keyword>
<organism evidence="4 5">
    <name type="scientific">Actinomortierella ambigua</name>
    <dbReference type="NCBI Taxonomy" id="1343610"/>
    <lineage>
        <taxon>Eukaryota</taxon>
        <taxon>Fungi</taxon>
        <taxon>Fungi incertae sedis</taxon>
        <taxon>Mucoromycota</taxon>
        <taxon>Mortierellomycotina</taxon>
        <taxon>Mortierellomycetes</taxon>
        <taxon>Mortierellales</taxon>
        <taxon>Mortierellaceae</taxon>
        <taxon>Actinomortierella</taxon>
    </lineage>
</organism>
<evidence type="ECO:0000313" key="5">
    <source>
        <dbReference type="Proteomes" id="UP000807716"/>
    </source>
</evidence>
<dbReference type="Pfam" id="PF00076">
    <property type="entry name" value="RRM_1"/>
    <property type="match status" value="1"/>
</dbReference>
<dbReference type="PANTHER" id="PTHR48024">
    <property type="entry name" value="GEO13361P1-RELATED"/>
    <property type="match status" value="1"/>
</dbReference>
<dbReference type="EMBL" id="JAAAJB010000706">
    <property type="protein sequence ID" value="KAG0251920.1"/>
    <property type="molecule type" value="Genomic_DNA"/>
</dbReference>
<gene>
    <name evidence="4" type="ORF">DFQ27_008426</name>
</gene>
<dbReference type="CDD" id="cd21608">
    <property type="entry name" value="RRM2_NsCP33_like"/>
    <property type="match status" value="1"/>
</dbReference>
<dbReference type="InterPro" id="IPR048289">
    <property type="entry name" value="RRM2_NsCP33-like"/>
</dbReference>
<evidence type="ECO:0000256" key="1">
    <source>
        <dbReference type="ARBA" id="ARBA00022884"/>
    </source>
</evidence>
<dbReference type="InterPro" id="IPR050886">
    <property type="entry name" value="RNA-binding_reg"/>
</dbReference>
<dbReference type="PANTHER" id="PTHR48024:SF56">
    <property type="entry name" value="HETEROGENEOUS NUCLEAR RIBONUCLEOPROTEIN A0"/>
    <property type="match status" value="1"/>
</dbReference>
<dbReference type="InterPro" id="IPR000504">
    <property type="entry name" value="RRM_dom"/>
</dbReference>
<proteinExistence type="predicted"/>
<feature type="domain" description="RRM" evidence="3">
    <location>
        <begin position="5"/>
        <end position="83"/>
    </location>
</feature>
<dbReference type="Gene3D" id="3.30.70.330">
    <property type="match status" value="1"/>
</dbReference>
<name>A0A9P6PTW0_9FUNG</name>
<evidence type="ECO:0000259" key="3">
    <source>
        <dbReference type="PROSITE" id="PS50102"/>
    </source>
</evidence>
<dbReference type="PROSITE" id="PS50102">
    <property type="entry name" value="RRM"/>
    <property type="match status" value="1"/>
</dbReference>
<dbReference type="SUPFAM" id="SSF54928">
    <property type="entry name" value="RNA-binding domain, RBD"/>
    <property type="match status" value="1"/>
</dbReference>
<evidence type="ECO:0000256" key="2">
    <source>
        <dbReference type="PROSITE-ProRule" id="PRU00176"/>
    </source>
</evidence>
<dbReference type="InterPro" id="IPR035979">
    <property type="entry name" value="RBD_domain_sf"/>
</dbReference>
<comment type="caution">
    <text evidence="4">The sequence shown here is derived from an EMBL/GenBank/DDBJ whole genome shotgun (WGS) entry which is preliminary data.</text>
</comment>
<dbReference type="OrthoDB" id="439808at2759"/>
<protein>
    <recommendedName>
        <fullName evidence="3">RRM domain-containing protein</fullName>
    </recommendedName>
</protein>
<dbReference type="AlphaFoldDB" id="A0A9P6PTW0"/>